<sequence length="351" mass="39812">MTLLPELFSTRLILPEEACPPEWIEQYNRLRSAEAVLVSQASPKGQRVAVSCLGHLLRELDKREAVEEVVLAVQDADDASLPKVGKYYIQYFICLFRRSGGRTPPPSDHPSRPDVYETVRQVTYNELSPANLNHQRAKKAALERDGYRCVASGIMHFRAPQEMLREYSERYQGQPILALECSHIIPESLNNFEGHDKKTHETSAMYSLLKAFGYPHCFYELNGANIHRLQNILTLEKNMHEHFDTLNLWFEPVGNEDSYQYQTCLANPLFGLSVDKNEYGHGCIVKLGPNDNLPAPSREYLALHAACCRVAHASGAAGYLDESDRRFEEVHMITSSDDLDALNGRLWITAF</sequence>
<dbReference type="AlphaFoldDB" id="A0A0C3S8Y9"/>
<dbReference type="STRING" id="745531.A0A0C3S8Y9"/>
<dbReference type="HOGENOM" id="CLU_049186_1_0_1"/>
<dbReference type="OrthoDB" id="2104739at2759"/>
<evidence type="ECO:0000259" key="1">
    <source>
        <dbReference type="Pfam" id="PF13391"/>
    </source>
</evidence>
<reference evidence="2 3" key="1">
    <citation type="journal article" date="2014" name="PLoS Genet.">
        <title>Analysis of the Phlebiopsis gigantea genome, transcriptome and secretome provides insight into its pioneer colonization strategies of wood.</title>
        <authorList>
            <person name="Hori C."/>
            <person name="Ishida T."/>
            <person name="Igarashi K."/>
            <person name="Samejima M."/>
            <person name="Suzuki H."/>
            <person name="Master E."/>
            <person name="Ferreira P."/>
            <person name="Ruiz-Duenas F.J."/>
            <person name="Held B."/>
            <person name="Canessa P."/>
            <person name="Larrondo L.F."/>
            <person name="Schmoll M."/>
            <person name="Druzhinina I.S."/>
            <person name="Kubicek C.P."/>
            <person name="Gaskell J.A."/>
            <person name="Kersten P."/>
            <person name="St John F."/>
            <person name="Glasner J."/>
            <person name="Sabat G."/>
            <person name="Splinter BonDurant S."/>
            <person name="Syed K."/>
            <person name="Yadav J."/>
            <person name="Mgbeahuruike A.C."/>
            <person name="Kovalchuk A."/>
            <person name="Asiegbu F.O."/>
            <person name="Lackner G."/>
            <person name="Hoffmeister D."/>
            <person name="Rencoret J."/>
            <person name="Gutierrez A."/>
            <person name="Sun H."/>
            <person name="Lindquist E."/>
            <person name="Barry K."/>
            <person name="Riley R."/>
            <person name="Grigoriev I.V."/>
            <person name="Henrissat B."/>
            <person name="Kues U."/>
            <person name="Berka R.M."/>
            <person name="Martinez A.T."/>
            <person name="Covert S.F."/>
            <person name="Blanchette R.A."/>
            <person name="Cullen D."/>
        </authorList>
    </citation>
    <scope>NUCLEOTIDE SEQUENCE [LARGE SCALE GENOMIC DNA]</scope>
    <source>
        <strain evidence="2 3">11061_1 CR5-6</strain>
    </source>
</reference>
<name>A0A0C3S8Y9_PHLG1</name>
<evidence type="ECO:0000313" key="2">
    <source>
        <dbReference type="EMBL" id="KIP05750.1"/>
    </source>
</evidence>
<dbReference type="EMBL" id="KN840534">
    <property type="protein sequence ID" value="KIP05750.1"/>
    <property type="molecule type" value="Genomic_DNA"/>
</dbReference>
<proteinExistence type="predicted"/>
<dbReference type="InterPro" id="IPR003615">
    <property type="entry name" value="HNH_nuc"/>
</dbReference>
<evidence type="ECO:0000313" key="3">
    <source>
        <dbReference type="Proteomes" id="UP000053257"/>
    </source>
</evidence>
<dbReference type="Pfam" id="PF13391">
    <property type="entry name" value="HNH_2"/>
    <property type="match status" value="1"/>
</dbReference>
<dbReference type="Proteomes" id="UP000053257">
    <property type="component" value="Unassembled WGS sequence"/>
</dbReference>
<keyword evidence="3" id="KW-1185">Reference proteome</keyword>
<feature type="domain" description="HNH nuclease" evidence="1">
    <location>
        <begin position="149"/>
        <end position="245"/>
    </location>
</feature>
<organism evidence="2 3">
    <name type="scientific">Phlebiopsis gigantea (strain 11061_1 CR5-6)</name>
    <name type="common">White-rot fungus</name>
    <name type="synonym">Peniophora gigantea</name>
    <dbReference type="NCBI Taxonomy" id="745531"/>
    <lineage>
        <taxon>Eukaryota</taxon>
        <taxon>Fungi</taxon>
        <taxon>Dikarya</taxon>
        <taxon>Basidiomycota</taxon>
        <taxon>Agaricomycotina</taxon>
        <taxon>Agaricomycetes</taxon>
        <taxon>Polyporales</taxon>
        <taxon>Phanerochaetaceae</taxon>
        <taxon>Phlebiopsis</taxon>
    </lineage>
</organism>
<gene>
    <name evidence="2" type="ORF">PHLGIDRAFT_128669</name>
</gene>
<protein>
    <recommendedName>
        <fullName evidence="1">HNH nuclease domain-containing protein</fullName>
    </recommendedName>
</protein>
<accession>A0A0C3S8Y9</accession>